<evidence type="ECO:0008006" key="3">
    <source>
        <dbReference type="Google" id="ProtNLM"/>
    </source>
</evidence>
<dbReference type="Proteomes" id="UP000216113">
    <property type="component" value="Unassembled WGS sequence"/>
</dbReference>
<dbReference type="RefSeq" id="WP_095030940.1">
    <property type="nucleotide sequence ID" value="NZ_NQKL01000024.1"/>
</dbReference>
<comment type="caution">
    <text evidence="1">The sequence shown here is derived from an EMBL/GenBank/DDBJ whole genome shotgun (WGS) entry which is preliminary data.</text>
</comment>
<gene>
    <name evidence="1" type="ORF">CJF43_21860</name>
</gene>
<accession>A0A266LQN0</accession>
<sequence>MGKTVPIRLNDEQLARVEESAALAGYKHLSTYMRDRLLEPSKVDSHQGGIDQWADQQRIMSLLESLDQAQATNRTILAIVVYLLRQNSTQGKLNELRAELSALGSNEEALAALLPELAKDIERLSGED</sequence>
<proteinExistence type="predicted"/>
<reference evidence="1 2" key="1">
    <citation type="submission" date="2017-08" db="EMBL/GenBank/DDBJ databases">
        <title>Genomic and metabolic characterisation of spoilage-associated Pseudomonas species.</title>
        <authorList>
            <person name="Stanborough T."/>
            <person name="Fegan N."/>
            <person name="Powell S.M."/>
            <person name="Singh T."/>
            <person name="Tamplin M.L."/>
            <person name="Chandry P.S."/>
        </authorList>
    </citation>
    <scope>NUCLEOTIDE SEQUENCE [LARGE SCALE GENOMIC DNA]</scope>
    <source>
        <strain evidence="1 2">F1820</strain>
    </source>
</reference>
<evidence type="ECO:0000313" key="2">
    <source>
        <dbReference type="Proteomes" id="UP000216113"/>
    </source>
</evidence>
<dbReference type="EMBL" id="NQKL01000024">
    <property type="protein sequence ID" value="OZY39707.1"/>
    <property type="molecule type" value="Genomic_DNA"/>
</dbReference>
<name>A0A266LQN0_PSEFR</name>
<organism evidence="1 2">
    <name type="scientific">Pseudomonas fragi</name>
    <dbReference type="NCBI Taxonomy" id="296"/>
    <lineage>
        <taxon>Bacteria</taxon>
        <taxon>Pseudomonadati</taxon>
        <taxon>Pseudomonadota</taxon>
        <taxon>Gammaproteobacteria</taxon>
        <taxon>Pseudomonadales</taxon>
        <taxon>Pseudomonadaceae</taxon>
        <taxon>Pseudomonas</taxon>
    </lineage>
</organism>
<evidence type="ECO:0000313" key="1">
    <source>
        <dbReference type="EMBL" id="OZY39707.1"/>
    </source>
</evidence>
<dbReference type="AlphaFoldDB" id="A0A266LQN0"/>
<protein>
    <recommendedName>
        <fullName evidence="3">Conjugal transfer protein TraA</fullName>
    </recommendedName>
</protein>